<keyword evidence="4 7" id="KW-0808">Transferase</keyword>
<evidence type="ECO:0000256" key="3">
    <source>
        <dbReference type="ARBA" id="ARBA00022676"/>
    </source>
</evidence>
<dbReference type="SUPFAM" id="SSF56235">
    <property type="entry name" value="N-terminal nucleophile aminohydrolases (Ntn hydrolases)"/>
    <property type="match status" value="1"/>
</dbReference>
<gene>
    <name evidence="7 14" type="primary">purF</name>
    <name evidence="14" type="ORF">KOR42_12310</name>
</gene>
<keyword evidence="7 11" id="KW-0408">Iron</keyword>
<dbReference type="PANTHER" id="PTHR11907">
    <property type="entry name" value="AMIDOPHOSPHORIBOSYLTRANSFERASE"/>
    <property type="match status" value="1"/>
</dbReference>
<feature type="binding site" evidence="7 10">
    <location>
        <position position="385"/>
    </location>
    <ligand>
        <name>Mg(2+)</name>
        <dbReference type="ChEBI" id="CHEBI:18420"/>
    </ligand>
</feature>
<name>A0A5C5X4F7_9PLAN</name>
<comment type="similarity">
    <text evidence="2 7 8">In the C-terminal section; belongs to the purine/pyrimidine phosphoribosyltransferase family.</text>
</comment>
<feature type="region of interest" description="Disordered" evidence="12">
    <location>
        <begin position="512"/>
        <end position="534"/>
    </location>
</feature>
<comment type="catalytic activity">
    <reaction evidence="7 8">
        <text>5-phospho-beta-D-ribosylamine + L-glutamate + diphosphate = 5-phospho-alpha-D-ribose 1-diphosphate + L-glutamine + H2O</text>
        <dbReference type="Rhea" id="RHEA:14905"/>
        <dbReference type="ChEBI" id="CHEBI:15377"/>
        <dbReference type="ChEBI" id="CHEBI:29985"/>
        <dbReference type="ChEBI" id="CHEBI:33019"/>
        <dbReference type="ChEBI" id="CHEBI:58017"/>
        <dbReference type="ChEBI" id="CHEBI:58359"/>
        <dbReference type="ChEBI" id="CHEBI:58681"/>
        <dbReference type="EC" id="2.4.2.14"/>
    </reaction>
</comment>
<evidence type="ECO:0000256" key="5">
    <source>
        <dbReference type="ARBA" id="ARBA00022755"/>
    </source>
</evidence>
<evidence type="ECO:0000256" key="8">
    <source>
        <dbReference type="PIRNR" id="PIRNR000485"/>
    </source>
</evidence>
<comment type="function">
    <text evidence="7">Catalyzes the formation of phosphoribosylamine from phosphoribosylpyrophosphate (PRPP) and glutamine.</text>
</comment>
<dbReference type="InterPro" id="IPR029057">
    <property type="entry name" value="PRTase-like"/>
</dbReference>
<dbReference type="InterPro" id="IPR005854">
    <property type="entry name" value="PurF"/>
</dbReference>
<feature type="active site" description="Nucleophile" evidence="7 9">
    <location>
        <position position="8"/>
    </location>
</feature>
<evidence type="ECO:0000256" key="9">
    <source>
        <dbReference type="PIRSR" id="PIRSR000485-1"/>
    </source>
</evidence>
<evidence type="ECO:0000256" key="4">
    <source>
        <dbReference type="ARBA" id="ARBA00022679"/>
    </source>
</evidence>
<keyword evidence="3 7" id="KW-0328">Glycosyltransferase</keyword>
<dbReference type="AlphaFoldDB" id="A0A5C5X4F7"/>
<feature type="binding site" evidence="7 11">
    <location>
        <position position="487"/>
    </location>
    <ligand>
        <name>[4Fe-4S] cluster</name>
        <dbReference type="ChEBI" id="CHEBI:49883"/>
    </ligand>
</feature>
<protein>
    <recommendedName>
        <fullName evidence="7">Amidophosphoribosyltransferase</fullName>
        <shortName evidence="7">ATase</shortName>
        <ecNumber evidence="7">2.4.2.14</ecNumber>
    </recommendedName>
    <alternativeName>
        <fullName evidence="7">Glutamine phosphoribosylpyrophosphate amidotransferase</fullName>
        <shortName evidence="7">GPATase</shortName>
    </alternativeName>
</protein>
<dbReference type="UniPathway" id="UPA00074">
    <property type="reaction ID" value="UER00124"/>
</dbReference>
<feature type="binding site" evidence="7 11">
    <location>
        <position position="276"/>
    </location>
    <ligand>
        <name>[4Fe-4S] cluster</name>
        <dbReference type="ChEBI" id="CHEBI:49883"/>
    </ligand>
</feature>
<reference evidence="14 15" key="1">
    <citation type="submission" date="2019-02" db="EMBL/GenBank/DDBJ databases">
        <title>Deep-cultivation of Planctomycetes and their phenomic and genomic characterization uncovers novel biology.</title>
        <authorList>
            <person name="Wiegand S."/>
            <person name="Jogler M."/>
            <person name="Boedeker C."/>
            <person name="Pinto D."/>
            <person name="Vollmers J."/>
            <person name="Rivas-Marin E."/>
            <person name="Kohn T."/>
            <person name="Peeters S.H."/>
            <person name="Heuer A."/>
            <person name="Rast P."/>
            <person name="Oberbeckmann S."/>
            <person name="Bunk B."/>
            <person name="Jeske O."/>
            <person name="Meyerdierks A."/>
            <person name="Storesund J.E."/>
            <person name="Kallscheuer N."/>
            <person name="Luecker S."/>
            <person name="Lage O.M."/>
            <person name="Pohl T."/>
            <person name="Merkel B.J."/>
            <person name="Hornburger P."/>
            <person name="Mueller R.-W."/>
            <person name="Bruemmer F."/>
            <person name="Labrenz M."/>
            <person name="Spormann A.M."/>
            <person name="Op Den Camp H."/>
            <person name="Overmann J."/>
            <person name="Amann R."/>
            <person name="Jetten M.S.M."/>
            <person name="Mascher T."/>
            <person name="Medema M.H."/>
            <person name="Devos D.P."/>
            <person name="Kaster A.-K."/>
            <person name="Ovreas L."/>
            <person name="Rohde M."/>
            <person name="Galperin M.Y."/>
            <person name="Jogler C."/>
        </authorList>
    </citation>
    <scope>NUCLEOTIDE SEQUENCE [LARGE SCALE GENOMIC DNA]</scope>
    <source>
        <strain evidence="14 15">KOR42</strain>
    </source>
</reference>
<evidence type="ECO:0000313" key="15">
    <source>
        <dbReference type="Proteomes" id="UP000317243"/>
    </source>
</evidence>
<organism evidence="14 15">
    <name type="scientific">Thalassoglobus neptunius</name>
    <dbReference type="NCBI Taxonomy" id="1938619"/>
    <lineage>
        <taxon>Bacteria</taxon>
        <taxon>Pseudomonadati</taxon>
        <taxon>Planctomycetota</taxon>
        <taxon>Planctomycetia</taxon>
        <taxon>Planctomycetales</taxon>
        <taxon>Planctomycetaceae</taxon>
        <taxon>Thalassoglobus</taxon>
    </lineage>
</organism>
<feature type="binding site" evidence="7 10">
    <location>
        <position position="325"/>
    </location>
    <ligand>
        <name>Mg(2+)</name>
        <dbReference type="ChEBI" id="CHEBI:18420"/>
    </ligand>
</feature>
<comment type="cofactor">
    <cofactor evidence="7 10">
        <name>Mg(2+)</name>
        <dbReference type="ChEBI" id="CHEBI:18420"/>
    </cofactor>
    <text evidence="7 10">Binds 1 Mg(2+) ion per subunit.</text>
</comment>
<dbReference type="Gene3D" id="3.40.50.2020">
    <property type="match status" value="1"/>
</dbReference>
<evidence type="ECO:0000256" key="12">
    <source>
        <dbReference type="SAM" id="MobiDB-lite"/>
    </source>
</evidence>
<dbReference type="RefSeq" id="WP_146507871.1">
    <property type="nucleotide sequence ID" value="NZ_SIHI01000001.1"/>
</dbReference>
<dbReference type="EMBL" id="SIHI01000001">
    <property type="protein sequence ID" value="TWT57864.1"/>
    <property type="molecule type" value="Genomic_DNA"/>
</dbReference>
<dbReference type="Pfam" id="PF13522">
    <property type="entry name" value="GATase_6"/>
    <property type="match status" value="1"/>
</dbReference>
<keyword evidence="7 10" id="KW-0479">Metal-binding</keyword>
<feature type="binding site" evidence="7 11">
    <location>
        <position position="484"/>
    </location>
    <ligand>
        <name>[4Fe-4S] cluster</name>
        <dbReference type="ChEBI" id="CHEBI:49883"/>
    </ligand>
</feature>
<dbReference type="EC" id="2.4.2.14" evidence="7"/>
<feature type="binding site" evidence="7 11">
    <location>
        <position position="423"/>
    </location>
    <ligand>
        <name>[4Fe-4S] cluster</name>
        <dbReference type="ChEBI" id="CHEBI:49883"/>
    </ligand>
</feature>
<keyword evidence="15" id="KW-1185">Reference proteome</keyword>
<dbReference type="GO" id="GO:0051539">
    <property type="term" value="F:4 iron, 4 sulfur cluster binding"/>
    <property type="evidence" value="ECO:0007669"/>
    <property type="project" value="UniProtKB-KW"/>
</dbReference>
<evidence type="ECO:0000256" key="2">
    <source>
        <dbReference type="ARBA" id="ARBA00010138"/>
    </source>
</evidence>
<evidence type="ECO:0000259" key="13">
    <source>
        <dbReference type="PROSITE" id="PS51278"/>
    </source>
</evidence>
<dbReference type="GO" id="GO:0000287">
    <property type="term" value="F:magnesium ion binding"/>
    <property type="evidence" value="ECO:0007669"/>
    <property type="project" value="UniProtKB-UniRule"/>
</dbReference>
<dbReference type="PIRSF" id="PIRSF000485">
    <property type="entry name" value="Amd_phspho_trans"/>
    <property type="match status" value="1"/>
</dbReference>
<keyword evidence="7 11" id="KW-0411">Iron-sulfur</keyword>
<evidence type="ECO:0000256" key="6">
    <source>
        <dbReference type="ARBA" id="ARBA00022962"/>
    </source>
</evidence>
<dbReference type="GO" id="GO:0009113">
    <property type="term" value="P:purine nucleobase biosynthetic process"/>
    <property type="evidence" value="ECO:0007669"/>
    <property type="project" value="InterPro"/>
</dbReference>
<accession>A0A5C5X4F7</accession>
<sequence>MSELNHECGIVAVYQYGQADQCPISSNHTRNQVSRMVPRMLLDIQNRGQLAAGMTTFKPRDKELLLTHKRLGLVSEAFRMSRKNKYQDLMERHSGPAAIGHVRYATCGKDDPNNAQPFERAHLEKRKWFAFGFNGQLANYAELRNEITSGGDFHLARETDTETLMHLISQVLSVRPDIKMRELLSAISIRLDGAYNIAYLNARGDMFVSRDPQGFRPLCYADRDGFFAAASESVALTNLGFDTSGIRDLPPGSAVTIQDGVLRVEEYSRAAVRSHCFFEWIYFANVCSRLDGQSVYLTRKTLGEELAKQETESKENAIVVPVPDTAKAAAEGMAFEMSIPCLEGLMRHRALGRTFIESEDRDAKARMKYIPLPEVLEGKKVFLVDDTIVRSTTMKVLVEQIRTRGKAAEVHVRVACPPIMAPCFYGIDMPDVGDLFAPRFTDGSIELTREMEEEMARHFNADSLRYLPISSISKAVNTDATNLCQACLTGEYPTQAGQRLYDLSLNAQESCSEDGGSRRLVEGTDSPVLPPSTI</sequence>
<comment type="caution">
    <text evidence="14">The sequence shown here is derived from an EMBL/GenBank/DDBJ whole genome shotgun (WGS) entry which is preliminary data.</text>
</comment>
<evidence type="ECO:0000256" key="11">
    <source>
        <dbReference type="PIRSR" id="PIRSR000485-3"/>
    </source>
</evidence>
<feature type="domain" description="Glutamine amidotransferase type-2" evidence="13">
    <location>
        <begin position="8"/>
        <end position="260"/>
    </location>
</feature>
<dbReference type="PROSITE" id="PS51278">
    <property type="entry name" value="GATASE_TYPE_2"/>
    <property type="match status" value="1"/>
</dbReference>
<keyword evidence="6 7" id="KW-0315">Glutamine amidotransferase</keyword>
<dbReference type="CDD" id="cd06223">
    <property type="entry name" value="PRTases_typeI"/>
    <property type="match status" value="1"/>
</dbReference>
<keyword evidence="5 7" id="KW-0658">Purine biosynthesis</keyword>
<dbReference type="GO" id="GO:0006189">
    <property type="term" value="P:'de novo' IMP biosynthetic process"/>
    <property type="evidence" value="ECO:0007669"/>
    <property type="project" value="UniProtKB-UniRule"/>
</dbReference>
<dbReference type="GO" id="GO:0004044">
    <property type="term" value="F:amidophosphoribosyltransferase activity"/>
    <property type="evidence" value="ECO:0007669"/>
    <property type="project" value="UniProtKB-UniRule"/>
</dbReference>
<dbReference type="Gene3D" id="3.60.20.10">
    <property type="entry name" value="Glutamine Phosphoribosylpyrophosphate, subunit 1, domain 1"/>
    <property type="match status" value="1"/>
</dbReference>
<dbReference type="HAMAP" id="MF_01931">
    <property type="entry name" value="PurF"/>
    <property type="match status" value="1"/>
</dbReference>
<evidence type="ECO:0000256" key="7">
    <source>
        <dbReference type="HAMAP-Rule" id="MF_01931"/>
    </source>
</evidence>
<comment type="cofactor">
    <cofactor evidence="7 11">
        <name>[4Fe-4S] cluster</name>
        <dbReference type="ChEBI" id="CHEBI:49883"/>
    </cofactor>
    <text evidence="7 11">Binds 1 [4Fe-4S] cluster per subunit.</text>
</comment>
<dbReference type="OrthoDB" id="9801213at2"/>
<feature type="binding site" evidence="7 10">
    <location>
        <position position="386"/>
    </location>
    <ligand>
        <name>Mg(2+)</name>
        <dbReference type="ChEBI" id="CHEBI:18420"/>
    </ligand>
</feature>
<dbReference type="InterPro" id="IPR000836">
    <property type="entry name" value="PRTase_dom"/>
</dbReference>
<dbReference type="InterPro" id="IPR029055">
    <property type="entry name" value="Ntn_hydrolases_N"/>
</dbReference>
<dbReference type="Proteomes" id="UP000317243">
    <property type="component" value="Unassembled WGS sequence"/>
</dbReference>
<dbReference type="InterPro" id="IPR017932">
    <property type="entry name" value="GATase_2_dom"/>
</dbReference>
<proteinExistence type="inferred from homology"/>
<keyword evidence="7" id="KW-0004">4Fe-4S</keyword>
<keyword evidence="7 10" id="KW-0460">Magnesium</keyword>
<evidence type="ECO:0000313" key="14">
    <source>
        <dbReference type="EMBL" id="TWT57864.1"/>
    </source>
</evidence>
<evidence type="ECO:0000256" key="10">
    <source>
        <dbReference type="PIRSR" id="PIRSR000485-2"/>
    </source>
</evidence>
<comment type="pathway">
    <text evidence="1 7 8">Purine metabolism; IMP biosynthesis via de novo pathway; N(1)-(5-phospho-D-ribosyl)glycinamide from 5-phospho-alpha-D-ribose 1-diphosphate: step 1/2.</text>
</comment>
<evidence type="ECO:0000256" key="1">
    <source>
        <dbReference type="ARBA" id="ARBA00005209"/>
    </source>
</evidence>
<dbReference type="SUPFAM" id="SSF53271">
    <property type="entry name" value="PRTase-like"/>
    <property type="match status" value="1"/>
</dbReference>